<keyword evidence="1" id="KW-0812">Transmembrane</keyword>
<accession>A0A285RFX8</accession>
<feature type="transmembrane region" description="Helical" evidence="1">
    <location>
        <begin position="276"/>
        <end position="292"/>
    </location>
</feature>
<name>A0A285RFX8_9PROT</name>
<keyword evidence="1" id="KW-0472">Membrane</keyword>
<feature type="transmembrane region" description="Helical" evidence="1">
    <location>
        <begin position="100"/>
        <end position="119"/>
    </location>
</feature>
<dbReference type="AlphaFoldDB" id="A0A285RFX8"/>
<reference evidence="2 3" key="1">
    <citation type="submission" date="2017-08" db="EMBL/GenBank/DDBJ databases">
        <authorList>
            <person name="de Groot N.N."/>
        </authorList>
    </citation>
    <scope>NUCLEOTIDE SEQUENCE [LARGE SCALE GENOMIC DNA]</scope>
    <source>
        <strain evidence="2 3">USBA 78</strain>
    </source>
</reference>
<dbReference type="RefSeq" id="WP_097050460.1">
    <property type="nucleotide sequence ID" value="NZ_OBMM01000001.1"/>
</dbReference>
<keyword evidence="1" id="KW-1133">Transmembrane helix</keyword>
<feature type="transmembrane region" description="Helical" evidence="1">
    <location>
        <begin position="165"/>
        <end position="192"/>
    </location>
</feature>
<sequence>MDKVDELKEVVRLEWRPLIDRAVAKYVSDLSESEKAKEQIDHSFMLDLNGRCDSMFKMTIKLNGLVVLFLSLVFFSLKSYDFGFSVVWFSAESVYKNKSIIIMIFSILLVFHSVIHMHYEFLKKIRSKLYVFVYEPEVVPIKKVVFDEFNFDFMGVKYFSGAPNFYYYIVIFLFLFFIFIFAGLYVFATLYMQWSVAVDLYENPLEDKWINALVVCFFYTGVLGQISSLLLTLPIPGKDYSNLTILENLEKEDKYKYRKVLLNIFNHQRKIYRRNCFFYGFVVYVFLFVYLSGNTLDIRLSPVAFILAALSLEIMFRVGQFIRSRTLGLTLSSKPKLVRMVASISHVLVVMVIPWGFGWLLVENLTR</sequence>
<proteinExistence type="predicted"/>
<dbReference type="Proteomes" id="UP000219068">
    <property type="component" value="Unassembled WGS sequence"/>
</dbReference>
<feature type="transmembrane region" description="Helical" evidence="1">
    <location>
        <begin position="212"/>
        <end position="233"/>
    </location>
</feature>
<feature type="transmembrane region" description="Helical" evidence="1">
    <location>
        <begin position="298"/>
        <end position="316"/>
    </location>
</feature>
<dbReference type="EMBL" id="OBMM01000001">
    <property type="protein sequence ID" value="SOB92794.1"/>
    <property type="molecule type" value="Genomic_DNA"/>
</dbReference>
<organism evidence="2 3">
    <name type="scientific">Thalassospira xiamenensis</name>
    <dbReference type="NCBI Taxonomy" id="220697"/>
    <lineage>
        <taxon>Bacteria</taxon>
        <taxon>Pseudomonadati</taxon>
        <taxon>Pseudomonadota</taxon>
        <taxon>Alphaproteobacteria</taxon>
        <taxon>Rhodospirillales</taxon>
        <taxon>Thalassospiraceae</taxon>
        <taxon>Thalassospira</taxon>
    </lineage>
</organism>
<evidence type="ECO:0000313" key="2">
    <source>
        <dbReference type="EMBL" id="SOB92794.1"/>
    </source>
</evidence>
<feature type="transmembrane region" description="Helical" evidence="1">
    <location>
        <begin position="60"/>
        <end position="80"/>
    </location>
</feature>
<gene>
    <name evidence="2" type="ORF">SAMN05428964_101646</name>
</gene>
<protein>
    <submittedName>
        <fullName evidence="2">Uncharacterized protein</fullName>
    </submittedName>
</protein>
<evidence type="ECO:0000256" key="1">
    <source>
        <dbReference type="SAM" id="Phobius"/>
    </source>
</evidence>
<evidence type="ECO:0000313" key="3">
    <source>
        <dbReference type="Proteomes" id="UP000219068"/>
    </source>
</evidence>
<feature type="transmembrane region" description="Helical" evidence="1">
    <location>
        <begin position="337"/>
        <end position="362"/>
    </location>
</feature>